<proteinExistence type="inferred from homology"/>
<keyword evidence="2" id="KW-0238">DNA-binding</keyword>
<evidence type="ECO:0000313" key="8">
    <source>
        <dbReference type="EnsemblMetazoa" id="Aqu2.1.40248_001"/>
    </source>
</evidence>
<dbReference type="InterPro" id="IPR001650">
    <property type="entry name" value="Helicase_C-like"/>
</dbReference>
<dbReference type="GO" id="GO:0043138">
    <property type="term" value="F:3'-5' DNA helicase activity"/>
    <property type="evidence" value="ECO:0007669"/>
    <property type="project" value="UniProtKB-EC"/>
</dbReference>
<evidence type="ECO:0000256" key="5">
    <source>
        <dbReference type="ARBA" id="ARBA00034808"/>
    </source>
</evidence>
<dbReference type="GO" id="GO:0003677">
    <property type="term" value="F:DNA binding"/>
    <property type="evidence" value="ECO:0007669"/>
    <property type="project" value="UniProtKB-KW"/>
</dbReference>
<comment type="catalytic activity">
    <reaction evidence="4">
        <text>Couples ATP hydrolysis with the unwinding of duplex DNA by translocating in the 3'-5' direction.</text>
        <dbReference type="EC" id="5.6.2.4"/>
    </reaction>
</comment>
<dbReference type="InterPro" id="IPR027417">
    <property type="entry name" value="P-loop_NTPase"/>
</dbReference>
<dbReference type="InParanoid" id="A0A1X7VLE6"/>
<dbReference type="GO" id="GO:0000724">
    <property type="term" value="P:double-strand break repair via homologous recombination"/>
    <property type="evidence" value="ECO:0007669"/>
    <property type="project" value="TreeGrafter"/>
</dbReference>
<keyword evidence="3" id="KW-0413">Isomerase</keyword>
<dbReference type="SUPFAM" id="SSF52540">
    <property type="entry name" value="P-loop containing nucleoside triphosphate hydrolases"/>
    <property type="match status" value="1"/>
</dbReference>
<organism evidence="8">
    <name type="scientific">Amphimedon queenslandica</name>
    <name type="common">Sponge</name>
    <dbReference type="NCBI Taxonomy" id="400682"/>
    <lineage>
        <taxon>Eukaryota</taxon>
        <taxon>Metazoa</taxon>
        <taxon>Porifera</taxon>
        <taxon>Demospongiae</taxon>
        <taxon>Heteroscleromorpha</taxon>
        <taxon>Haplosclerida</taxon>
        <taxon>Niphatidae</taxon>
        <taxon>Amphimedon</taxon>
    </lineage>
</organism>
<dbReference type="eggNOG" id="KOG0351">
    <property type="taxonomic scope" value="Eukaryota"/>
</dbReference>
<evidence type="ECO:0000256" key="1">
    <source>
        <dbReference type="ARBA" id="ARBA00005446"/>
    </source>
</evidence>
<dbReference type="GO" id="GO:0005737">
    <property type="term" value="C:cytoplasm"/>
    <property type="evidence" value="ECO:0007669"/>
    <property type="project" value="TreeGrafter"/>
</dbReference>
<evidence type="ECO:0000256" key="3">
    <source>
        <dbReference type="ARBA" id="ARBA00023235"/>
    </source>
</evidence>
<evidence type="ECO:0000256" key="2">
    <source>
        <dbReference type="ARBA" id="ARBA00023125"/>
    </source>
</evidence>
<dbReference type="EC" id="5.6.2.4" evidence="5"/>
<dbReference type="GO" id="GO:0005694">
    <property type="term" value="C:chromosome"/>
    <property type="evidence" value="ECO:0007669"/>
    <property type="project" value="TreeGrafter"/>
</dbReference>
<dbReference type="AlphaFoldDB" id="A0A1X7VLE6"/>
<evidence type="ECO:0000256" key="6">
    <source>
        <dbReference type="ARBA" id="ARBA00044566"/>
    </source>
</evidence>
<dbReference type="PANTHER" id="PTHR13710:SF105">
    <property type="entry name" value="ATP-DEPENDENT DNA HELICASE Q1"/>
    <property type="match status" value="1"/>
</dbReference>
<dbReference type="PANTHER" id="PTHR13710">
    <property type="entry name" value="DNA HELICASE RECQ FAMILY MEMBER"/>
    <property type="match status" value="1"/>
</dbReference>
<evidence type="ECO:0000259" key="7">
    <source>
        <dbReference type="Pfam" id="PF00271"/>
    </source>
</evidence>
<dbReference type="EnsemblMetazoa" id="Aqu2.1.40248_001">
    <property type="protein sequence ID" value="Aqu2.1.40248_001"/>
    <property type="gene ID" value="Aqu2.1.40248"/>
</dbReference>
<dbReference type="OrthoDB" id="10040197at2759"/>
<feature type="domain" description="Helicase C-terminal" evidence="7">
    <location>
        <begin position="11"/>
        <end position="54"/>
    </location>
</feature>
<dbReference type="GO" id="GO:0009378">
    <property type="term" value="F:four-way junction helicase activity"/>
    <property type="evidence" value="ECO:0007669"/>
    <property type="project" value="TreeGrafter"/>
</dbReference>
<name>A0A1X7VLE6_AMPQE</name>
<protein>
    <recommendedName>
        <fullName evidence="5">DNA 3'-5' helicase</fullName>
        <ecNumber evidence="5">5.6.2.4</ecNumber>
    </recommendedName>
    <alternativeName>
        <fullName evidence="6">DNA 3'-5' helicase Q1</fullName>
    </alternativeName>
</protein>
<comment type="similarity">
    <text evidence="1">Belongs to the helicase family. RecQ subfamily.</text>
</comment>
<evidence type="ECO:0000256" key="4">
    <source>
        <dbReference type="ARBA" id="ARBA00034617"/>
    </source>
</evidence>
<dbReference type="Gene3D" id="3.40.50.300">
    <property type="entry name" value="P-loop containing nucleotide triphosphate hydrolases"/>
    <property type="match status" value="1"/>
</dbReference>
<dbReference type="Pfam" id="PF00271">
    <property type="entry name" value="Helicase_C"/>
    <property type="match status" value="1"/>
</dbReference>
<reference evidence="8" key="1">
    <citation type="submission" date="2017-05" db="UniProtKB">
        <authorList>
            <consortium name="EnsemblMetazoa"/>
        </authorList>
    </citation>
    <scope>IDENTIFICATION</scope>
</reference>
<accession>A0A1X7VLE6</accession>
<sequence>MYFKGTDPVVKVKIVTNYTTPSCLKVLICTDAFGMGIDCRDIKVVIHYGVPGRAGRDGQQSFAILLHSKRLMDNYESSIVSYVQNMRLCRRECLFASFKNSNSQQDRTELLSKDFDKADGNLLCSVTASNCKHCKQDVERSSTLNLTRDGTSTLSSTCTHAFMMPHLRRPTQLNHVIDIARPIVPQIMSGCRTNMHQKRPATPLDFLSTVELRFQLPVNDGSFIPPRICRFSLYRALAASARLE</sequence>